<dbReference type="InterPro" id="IPR007431">
    <property type="entry name" value="ACP_PD"/>
</dbReference>
<evidence type="ECO:0000256" key="1">
    <source>
        <dbReference type="ARBA" id="ARBA00022516"/>
    </source>
</evidence>
<dbReference type="AlphaFoldDB" id="V5FQQ3"/>
<evidence type="ECO:0000256" key="2">
    <source>
        <dbReference type="ARBA" id="ARBA00022801"/>
    </source>
</evidence>
<reference evidence="5 6" key="1">
    <citation type="submission" date="2013-10" db="EMBL/GenBank/DDBJ databases">
        <authorList>
            <person name="Ichikawa N."/>
            <person name="Kimura A."/>
            <person name="Ohji S."/>
            <person name="Hosoyama A."/>
            <person name="Fujita N."/>
        </authorList>
    </citation>
    <scope>NUCLEOTIDE SEQUENCE [LARGE SCALE GENOMIC DNA]</scope>
    <source>
        <strain evidence="5 6">NBRC 102217</strain>
    </source>
</reference>
<accession>V5FQQ3</accession>
<dbReference type="RefSeq" id="WP_023405320.1">
    <property type="nucleotide sequence ID" value="NZ_BAUJ01000064.1"/>
</dbReference>
<sequence>MNFLGHLHLAHVSNSSLLGNLLGDFVRGNPQGHYPPKVTHGIRLHRFIDSFTDSHPAIAAIKPLFGERRRYAPIALDVFWDHCLVQHWDKFHQQSLAQFCEHAQQLTHPKFIHSAPDIILPERYQKVITSMWDGGWIYSYQDLDNVGFALSRMSQRSVRMAPLSDCFATLQQHYQTLDQVFLDFYPEVIEAVTEAKLK</sequence>
<gene>
    <name evidence="5" type="primary">acpH</name>
    <name evidence="5" type="ORF">VHA01S_064_00030</name>
</gene>
<evidence type="ECO:0000313" key="5">
    <source>
        <dbReference type="EMBL" id="GAD91017.1"/>
    </source>
</evidence>
<dbReference type="PANTHER" id="PTHR38764">
    <property type="entry name" value="ACYL CARRIER PROTEIN PHOSPHODIESTERASE"/>
    <property type="match status" value="1"/>
</dbReference>
<keyword evidence="2" id="KW-0378">Hydrolase</keyword>
<reference evidence="5 6" key="2">
    <citation type="submission" date="2013-11" db="EMBL/GenBank/DDBJ databases">
        <title>Whole genome shotgun sequence of Vibrio halioticoli NBRC 102217.</title>
        <authorList>
            <person name="Isaki S."/>
            <person name="Kimura A."/>
            <person name="Ohji S."/>
            <person name="Hosoyama A."/>
            <person name="Fujita N."/>
            <person name="Hashimoto M."/>
            <person name="Hosoyama Y."/>
            <person name="Yamazoe A."/>
        </authorList>
    </citation>
    <scope>NUCLEOTIDE SEQUENCE [LARGE SCALE GENOMIC DNA]</scope>
    <source>
        <strain evidence="5 6">NBRC 102217</strain>
    </source>
</reference>
<keyword evidence="4" id="KW-0276">Fatty acid metabolism</keyword>
<dbReference type="PIRSF" id="PIRSF011489">
    <property type="entry name" value="DUF479"/>
    <property type="match status" value="1"/>
</dbReference>
<keyword evidence="6" id="KW-1185">Reference proteome</keyword>
<dbReference type="Pfam" id="PF04336">
    <property type="entry name" value="ACP_PD"/>
    <property type="match status" value="1"/>
</dbReference>
<keyword evidence="3" id="KW-0443">Lipid metabolism</keyword>
<dbReference type="EMBL" id="BAUJ01000064">
    <property type="protein sequence ID" value="GAD91017.1"/>
    <property type="molecule type" value="Genomic_DNA"/>
</dbReference>
<name>V5FQQ3_9VIBR</name>
<organism evidence="5 6">
    <name type="scientific">Vibrio halioticoli NBRC 102217</name>
    <dbReference type="NCBI Taxonomy" id="1219072"/>
    <lineage>
        <taxon>Bacteria</taxon>
        <taxon>Pseudomonadati</taxon>
        <taxon>Pseudomonadota</taxon>
        <taxon>Gammaproteobacteria</taxon>
        <taxon>Vibrionales</taxon>
        <taxon>Vibrionaceae</taxon>
        <taxon>Vibrio</taxon>
    </lineage>
</organism>
<dbReference type="GO" id="GO:0008770">
    <property type="term" value="F:[acyl-carrier-protein] phosphodiesterase activity"/>
    <property type="evidence" value="ECO:0007669"/>
    <property type="project" value="InterPro"/>
</dbReference>
<proteinExistence type="predicted"/>
<dbReference type="GO" id="GO:0006633">
    <property type="term" value="P:fatty acid biosynthetic process"/>
    <property type="evidence" value="ECO:0007669"/>
    <property type="project" value="UniProtKB-KW"/>
</dbReference>
<evidence type="ECO:0000313" key="6">
    <source>
        <dbReference type="Proteomes" id="UP000017800"/>
    </source>
</evidence>
<dbReference type="eggNOG" id="COG3124">
    <property type="taxonomic scope" value="Bacteria"/>
</dbReference>
<evidence type="ECO:0000256" key="4">
    <source>
        <dbReference type="ARBA" id="ARBA00023160"/>
    </source>
</evidence>
<protein>
    <submittedName>
        <fullName evidence="5">Acyl carrier protein phosphodiesterase</fullName>
    </submittedName>
</protein>
<dbReference type="PANTHER" id="PTHR38764:SF1">
    <property type="entry name" value="ACYL CARRIER PROTEIN PHOSPHODIESTERASE"/>
    <property type="match status" value="1"/>
</dbReference>
<keyword evidence="4" id="KW-0275">Fatty acid biosynthesis</keyword>
<dbReference type="OrthoDB" id="8442777at2"/>
<dbReference type="Proteomes" id="UP000017800">
    <property type="component" value="Unassembled WGS sequence"/>
</dbReference>
<comment type="caution">
    <text evidence="5">The sequence shown here is derived from an EMBL/GenBank/DDBJ whole genome shotgun (WGS) entry which is preliminary data.</text>
</comment>
<keyword evidence="1" id="KW-0444">Lipid biosynthesis</keyword>
<evidence type="ECO:0000256" key="3">
    <source>
        <dbReference type="ARBA" id="ARBA00023098"/>
    </source>
</evidence>